<protein>
    <submittedName>
        <fullName evidence="13">ATG4</fullName>
        <ecNumber evidence="13">3.4.22.-</ecNumber>
    </submittedName>
</protein>
<feature type="compositionally biased region" description="Low complexity" evidence="11">
    <location>
        <begin position="235"/>
        <end position="260"/>
    </location>
</feature>
<dbReference type="GO" id="GO:0019786">
    <property type="term" value="F:protein-phosphatidylethanolamide deconjugating activity"/>
    <property type="evidence" value="ECO:0007669"/>
    <property type="project" value="InterPro"/>
</dbReference>
<dbReference type="GO" id="GO:0015031">
    <property type="term" value="P:protein transport"/>
    <property type="evidence" value="ECO:0007669"/>
    <property type="project" value="UniProtKB-KW"/>
</dbReference>
<feature type="region of interest" description="Disordered" evidence="11">
    <location>
        <begin position="211"/>
        <end position="306"/>
    </location>
</feature>
<feature type="compositionally biased region" description="Basic and acidic residues" evidence="11">
    <location>
        <begin position="550"/>
        <end position="561"/>
    </location>
</feature>
<dbReference type="PANTHER" id="PTHR22624:SF52">
    <property type="entry name" value="CYSTEINE PROTEASE"/>
    <property type="match status" value="1"/>
</dbReference>
<feature type="compositionally biased region" description="Basic residues" evidence="11">
    <location>
        <begin position="149"/>
        <end position="169"/>
    </location>
</feature>
<keyword evidence="6 13" id="KW-0378">Hydrolase</keyword>
<feature type="domain" description="Peptidase C54 catalytic" evidence="12">
    <location>
        <begin position="703"/>
        <end position="1001"/>
    </location>
</feature>
<keyword evidence="3" id="KW-0813">Transport</keyword>
<dbReference type="PANTHER" id="PTHR22624">
    <property type="entry name" value="CYSTEINE PROTEASE ATG4"/>
    <property type="match status" value="1"/>
</dbReference>
<feature type="compositionally biased region" description="Low complexity" evidence="11">
    <location>
        <begin position="331"/>
        <end position="340"/>
    </location>
</feature>
<keyword evidence="7" id="KW-0788">Thiol protease</keyword>
<reference evidence="13" key="1">
    <citation type="submission" date="2021-01" db="EMBL/GenBank/DDBJ databases">
        <authorList>
            <person name="Li R."/>
            <person name="Bekaert M."/>
        </authorList>
    </citation>
    <scope>NUCLEOTIDE SEQUENCE</scope>
    <source>
        <strain evidence="13">Farmed</strain>
    </source>
</reference>
<evidence type="ECO:0000256" key="5">
    <source>
        <dbReference type="ARBA" id="ARBA00022670"/>
    </source>
</evidence>
<feature type="compositionally biased region" description="Low complexity" evidence="11">
    <location>
        <begin position="470"/>
        <end position="487"/>
    </location>
</feature>
<feature type="region of interest" description="Disordered" evidence="11">
    <location>
        <begin position="111"/>
        <end position="196"/>
    </location>
</feature>
<keyword evidence="5" id="KW-0645">Protease</keyword>
<evidence type="ECO:0000259" key="12">
    <source>
        <dbReference type="Pfam" id="PF03416"/>
    </source>
</evidence>
<feature type="compositionally biased region" description="Basic and acidic residues" evidence="11">
    <location>
        <begin position="416"/>
        <end position="425"/>
    </location>
</feature>
<gene>
    <name evidence="13" type="ORF">SPHA_49138</name>
</gene>
<feature type="compositionally biased region" description="Basic and acidic residues" evidence="11">
    <location>
        <begin position="575"/>
        <end position="584"/>
    </location>
</feature>
<keyword evidence="9" id="KW-0072">Autophagy</keyword>
<keyword evidence="8" id="KW-0653">Protein transport</keyword>
<feature type="compositionally biased region" description="Polar residues" evidence="11">
    <location>
        <begin position="170"/>
        <end position="186"/>
    </location>
</feature>
<evidence type="ECO:0000256" key="1">
    <source>
        <dbReference type="ARBA" id="ARBA00004496"/>
    </source>
</evidence>
<dbReference type="GO" id="GO:0005737">
    <property type="term" value="C:cytoplasm"/>
    <property type="evidence" value="ECO:0007669"/>
    <property type="project" value="UniProtKB-SubCell"/>
</dbReference>
<dbReference type="EMBL" id="CAHIKZ030002782">
    <property type="protein sequence ID" value="CAE1292188.1"/>
    <property type="molecule type" value="Genomic_DNA"/>
</dbReference>
<dbReference type="InterPro" id="IPR046792">
    <property type="entry name" value="Peptidase_C54_cat"/>
</dbReference>
<feature type="compositionally biased region" description="Polar residues" evidence="11">
    <location>
        <begin position="352"/>
        <end position="364"/>
    </location>
</feature>
<dbReference type="OrthoDB" id="2960936at2759"/>
<dbReference type="GO" id="GO:0034727">
    <property type="term" value="P:piecemeal microautophagy of the nucleus"/>
    <property type="evidence" value="ECO:0007669"/>
    <property type="project" value="TreeGrafter"/>
</dbReference>
<feature type="compositionally biased region" description="Polar residues" evidence="11">
    <location>
        <begin position="398"/>
        <end position="408"/>
    </location>
</feature>
<comment type="similarity">
    <text evidence="2">Belongs to the peptidase C54 family.</text>
</comment>
<sequence length="1083" mass="118968">MTDKKETVPQPTLSSSLKNATVTVNATNIPANISSTTTATTTTTVVGDGGTYRHLSKCWSHSSSSSSPSSSHRRKKNREDLESGGVRYLLDKELFSYSSGIIPPSYQYQPHHMYQKQQSSSSSILGSSSSSDHHHNVTDADFVDGKASSHLHGKKHGRTSSHQQSHHLSGKVQSVMTGDTSSNLATGNEYRDNPVPTSDVQEAIRNLLTSVDTVSSASSSPPPSSHHQQRHHQTSRSSSSSPTRYTSHASTTSSTGGTPKASHKKILPPSPIVVDSPSRTPRRKLDGVTSICGGNEGSMGAKSAPTYSCSPPLVLPHASSCPSPPSIGRYSGAPGSSGSLSKKKDDIVLPPTRSTASARARSCQNASAITTVASSITGSVTTTSSSRPGLDSVKKTYSPLNIQTTGGISKSSSRSASKDKSRDSSVDSDSGSVPNFYKTSQKLAEISDARPKYKASSGNNCRMASDSYLSGGNKSSSIGNTSSSNNKKSGHHSHSQGIHSGGGGGVNSHKNSNYNRGYRSLEKENTCNYGGYVTGYSNTIGSCGLGVDQRTSHDKDKTDHNYHHHQQQHQSAEGKSTRSSKDHVYYTADRPSRRNMPTTGGSSHRASSVPARRSMSVSEFAGTSVDPDPGNGQSDGENLEKVKSKLMSMWNNVKYGWTLNRKTSFRYDSPIFLLGEHYHRRHDDEMDGKNKEDSRNCVNNMELFKLDFASRLWFTYRRDFEPLKGTKLTTDCGWGCMIRSGQMMLAQAFITHFFGRSWRIQNRDRGLNVYRQIIKWFADYQQCPFSVHQLVEIGSTLGRKPGEWYGPATVATMLREAMERSYEYQPVLRELCVYVASDCTVYLQEVADLCMSGNNNTLVKMPNGSDAEDASVDASVDMPKSGTAGSWKRAVIVLIPVRLGGESLNSVYIPCLQNLLAEEHCIGIIGGKPKHSLYFVGWQDKKLIYLDPHYCQDNVDVMSGDFTFSSFHCITPRKLPFEDMDPSCTIGFYCRNQEEFEKFVNQTRDQITLDLFKNFNCYCLKKLATNPKQKGLYPAFAFVDGRSCDLQMDKLELNKERYLRIRYVDQDGKQKLPVNENDDFVVL</sequence>
<dbReference type="GO" id="GO:0000423">
    <property type="term" value="P:mitophagy"/>
    <property type="evidence" value="ECO:0007669"/>
    <property type="project" value="TreeGrafter"/>
</dbReference>
<evidence type="ECO:0000256" key="10">
    <source>
        <dbReference type="ARBA" id="ARBA00029362"/>
    </source>
</evidence>
<dbReference type="SUPFAM" id="SSF54001">
    <property type="entry name" value="Cysteine proteinases"/>
    <property type="match status" value="1"/>
</dbReference>
<dbReference type="GO" id="GO:0000045">
    <property type="term" value="P:autophagosome assembly"/>
    <property type="evidence" value="ECO:0007669"/>
    <property type="project" value="TreeGrafter"/>
</dbReference>
<feature type="compositionally biased region" description="Polar residues" evidence="11">
    <location>
        <begin position="595"/>
        <end position="606"/>
    </location>
</feature>
<evidence type="ECO:0000313" key="13">
    <source>
        <dbReference type="EMBL" id="CAE1292188.1"/>
    </source>
</evidence>
<feature type="compositionally biased region" description="Low complexity" evidence="11">
    <location>
        <begin position="119"/>
        <end position="130"/>
    </location>
</feature>
<feature type="region of interest" description="Disordered" evidence="11">
    <location>
        <begin position="448"/>
        <end position="516"/>
    </location>
</feature>
<evidence type="ECO:0000256" key="8">
    <source>
        <dbReference type="ARBA" id="ARBA00022927"/>
    </source>
</evidence>
<dbReference type="GO" id="GO:0035973">
    <property type="term" value="P:aggrephagy"/>
    <property type="evidence" value="ECO:0007669"/>
    <property type="project" value="TreeGrafter"/>
</dbReference>
<evidence type="ECO:0000256" key="2">
    <source>
        <dbReference type="ARBA" id="ARBA00010958"/>
    </source>
</evidence>
<evidence type="ECO:0000256" key="6">
    <source>
        <dbReference type="ARBA" id="ARBA00022801"/>
    </source>
</evidence>
<keyword evidence="4" id="KW-0963">Cytoplasm</keyword>
<keyword evidence="14" id="KW-1185">Reference proteome</keyword>
<feature type="region of interest" description="Disordered" evidence="11">
    <location>
        <begin position="377"/>
        <end position="436"/>
    </location>
</feature>
<evidence type="ECO:0000256" key="4">
    <source>
        <dbReference type="ARBA" id="ARBA00022490"/>
    </source>
</evidence>
<dbReference type="AlphaFoldDB" id="A0A812D8G9"/>
<name>A0A812D8G9_ACAPH</name>
<dbReference type="GO" id="GO:0016485">
    <property type="term" value="P:protein processing"/>
    <property type="evidence" value="ECO:0007669"/>
    <property type="project" value="TreeGrafter"/>
</dbReference>
<dbReference type="EC" id="3.4.22.-" evidence="13"/>
<comment type="catalytic activity">
    <reaction evidence="10">
        <text>[protein]-C-terminal L-amino acid-glycyl-phosphatidylethanolamide + H2O = [protein]-C-terminal L-amino acid-glycine + a 1,2-diacyl-sn-glycero-3-phosphoethanolamine</text>
        <dbReference type="Rhea" id="RHEA:67548"/>
        <dbReference type="Rhea" id="RHEA-COMP:17323"/>
        <dbReference type="Rhea" id="RHEA-COMP:17324"/>
        <dbReference type="ChEBI" id="CHEBI:15377"/>
        <dbReference type="ChEBI" id="CHEBI:64612"/>
        <dbReference type="ChEBI" id="CHEBI:172940"/>
        <dbReference type="ChEBI" id="CHEBI:172941"/>
    </reaction>
    <physiologicalReaction direction="left-to-right" evidence="10">
        <dbReference type="Rhea" id="RHEA:67549"/>
    </physiologicalReaction>
</comment>
<evidence type="ECO:0000256" key="3">
    <source>
        <dbReference type="ARBA" id="ARBA00022448"/>
    </source>
</evidence>
<organism evidence="13 14">
    <name type="scientific">Acanthosepion pharaonis</name>
    <name type="common">Pharaoh cuttlefish</name>
    <name type="synonym">Sepia pharaonis</name>
    <dbReference type="NCBI Taxonomy" id="158019"/>
    <lineage>
        <taxon>Eukaryota</taxon>
        <taxon>Metazoa</taxon>
        <taxon>Spiralia</taxon>
        <taxon>Lophotrochozoa</taxon>
        <taxon>Mollusca</taxon>
        <taxon>Cephalopoda</taxon>
        <taxon>Coleoidea</taxon>
        <taxon>Decapodiformes</taxon>
        <taxon>Sepiida</taxon>
        <taxon>Sepiina</taxon>
        <taxon>Sepiidae</taxon>
        <taxon>Acanthosepion</taxon>
    </lineage>
</organism>
<evidence type="ECO:0000256" key="11">
    <source>
        <dbReference type="SAM" id="MobiDB-lite"/>
    </source>
</evidence>
<comment type="caution">
    <text evidence="13">The sequence shown here is derived from an EMBL/GenBank/DDBJ whole genome shotgun (WGS) entry which is preliminary data.</text>
</comment>
<accession>A0A812D8G9</accession>
<dbReference type="Pfam" id="PF03416">
    <property type="entry name" value="Peptidase_C54"/>
    <property type="match status" value="1"/>
</dbReference>
<comment type="subcellular location">
    <subcellularLocation>
        <location evidence="1">Cytoplasm</location>
    </subcellularLocation>
</comment>
<dbReference type="GO" id="GO:0004197">
    <property type="term" value="F:cysteine-type endopeptidase activity"/>
    <property type="evidence" value="ECO:0007669"/>
    <property type="project" value="TreeGrafter"/>
</dbReference>
<feature type="region of interest" description="Disordered" evidence="11">
    <location>
        <begin position="318"/>
        <end position="364"/>
    </location>
</feature>
<feature type="compositionally biased region" description="Low complexity" evidence="11">
    <location>
        <begin position="60"/>
        <end position="70"/>
    </location>
</feature>
<proteinExistence type="inferred from homology"/>
<evidence type="ECO:0000256" key="9">
    <source>
        <dbReference type="ARBA" id="ARBA00023006"/>
    </source>
</evidence>
<dbReference type="InterPro" id="IPR038765">
    <property type="entry name" value="Papain-like_cys_pep_sf"/>
</dbReference>
<dbReference type="Proteomes" id="UP000597762">
    <property type="component" value="Unassembled WGS sequence"/>
</dbReference>
<evidence type="ECO:0000313" key="14">
    <source>
        <dbReference type="Proteomes" id="UP000597762"/>
    </source>
</evidence>
<evidence type="ECO:0000256" key="7">
    <source>
        <dbReference type="ARBA" id="ARBA00022807"/>
    </source>
</evidence>
<feature type="region of interest" description="Disordered" evidence="11">
    <location>
        <begin position="57"/>
        <end position="80"/>
    </location>
</feature>
<feature type="compositionally biased region" description="Low complexity" evidence="11">
    <location>
        <begin position="377"/>
        <end position="386"/>
    </location>
</feature>
<feature type="region of interest" description="Disordered" evidence="11">
    <location>
        <begin position="550"/>
        <end position="638"/>
    </location>
</feature>
<dbReference type="InterPro" id="IPR005078">
    <property type="entry name" value="Peptidase_C54"/>
</dbReference>